<dbReference type="EMBL" id="MZ502383">
    <property type="protein sequence ID" value="UHK02571.1"/>
    <property type="molecule type" value="Genomic_RNA"/>
</dbReference>
<organism evidence="2 3">
    <name type="scientific">Heterobasidion ourmia-like virus 1</name>
    <dbReference type="NCBI Taxonomy" id="2904972"/>
    <lineage>
        <taxon>Viruses</taxon>
        <taxon>Riboviria</taxon>
        <taxon>Orthornavirae</taxon>
        <taxon>Lenarviricota</taxon>
        <taxon>Miaviricetes</taxon>
        <taxon>Ourlivirales</taxon>
        <taxon>Botourmiaviridae</taxon>
        <taxon>Magoulivirus</taxon>
        <taxon>Magoulivirus alphaheterobasidion</taxon>
    </lineage>
</organism>
<evidence type="ECO:0000256" key="1">
    <source>
        <dbReference type="SAM" id="MobiDB-lite"/>
    </source>
</evidence>
<evidence type="ECO:0000313" key="2">
    <source>
        <dbReference type="EMBL" id="UHK02571.1"/>
    </source>
</evidence>
<dbReference type="Proteomes" id="UP001157424">
    <property type="component" value="Segment"/>
</dbReference>
<keyword evidence="2" id="KW-0808">Transferase</keyword>
<proteinExistence type="predicted"/>
<dbReference type="GeneID" id="80544170"/>
<reference evidence="2 3" key="1">
    <citation type="journal article" date="2021" name="Front. Microbiol.">
        <title>Discovery and Community Dynamics of Novel ssRNA Mycoviruses in the Conifer Pathogen Heterobasidion parviporum.</title>
        <authorList>
            <person name="Sutela S."/>
            <person name="Piri T."/>
            <person name="Vainio E.J."/>
        </authorList>
    </citation>
    <scope>NUCLEOTIDE SEQUENCE [LARGE SCALE GENOMIC DNA]</scope>
    <source>
        <strain evidence="2 3">RKU3.2.124</strain>
    </source>
</reference>
<keyword evidence="2" id="KW-0696">RNA-directed RNA polymerase</keyword>
<dbReference type="RefSeq" id="YP_010805279.1">
    <property type="nucleotide sequence ID" value="NC_077143.1"/>
</dbReference>
<sequence length="641" mass="72491">MIIPSPVSQVRSTAGPSDSAIALSEHTTRSCREFQNLLKAVFPAQHESSLPPKNDLKGLKEWCTAPIESMSFQTRNDFSYAASRFLFRKVLPSAPGNPVPEFLTKLATQKPSDPFFLSFCRVKIRQQFPIGWDKEYSEIARRCTVSIRACLERSRSGGGARGELLSTLTHEEFLRAVLDGDIKKLPLERKVMVVDDSGKKRIVTVGSCFQQQLLPLHVTMYSFLSKKKWLLRGEAKPNSFKEFTVSSGEVFVSGDYEAATDNVVKKNSSTIMGLVLAQARHIPAAIIQMAIGSLSSILVYGEQTVIQQSGQLMGNLLSFPLLCLLNFLAFKFVVRRNVPLRINGDDIAFRATPAEFDAWSQSVGASGLTLSKGKTLIHRVFFSLNSTFFQARVGSKPSLVPVIRSKSIFELVGEDDILTVTDRVHSANKGFWPQARQQIKKCFLRFQRKGIKGVGGSLNRGHGLRISTTELKQVGLYDRELYYFSYPAKKDIAERRLGQRIPGYKKVKGKSTPEEEEKWRQAVIQHAWTLESVEKNDHIMVGVGYRDEWIRERDAKRGKISLRGLQRLRKNHWKTIVKKIEAFYASRKRKGRVKKDYEEKWVEECAWERSVAELRTVAVGFEPGREQLRPVETFDEGSTQS</sequence>
<evidence type="ECO:0000313" key="3">
    <source>
        <dbReference type="Proteomes" id="UP001157424"/>
    </source>
</evidence>
<dbReference type="GO" id="GO:0003968">
    <property type="term" value="F:RNA-directed RNA polymerase activity"/>
    <property type="evidence" value="ECO:0007669"/>
    <property type="project" value="UniProtKB-KW"/>
</dbReference>
<protein>
    <submittedName>
        <fullName evidence="2">RNA-dependent RNA polymerase</fullName>
    </submittedName>
</protein>
<keyword evidence="2" id="KW-0548">Nucleotidyltransferase</keyword>
<feature type="region of interest" description="Disordered" evidence="1">
    <location>
        <begin position="1"/>
        <end position="21"/>
    </location>
</feature>
<accession>A0ABY3SCL9</accession>
<keyword evidence="3" id="KW-1185">Reference proteome</keyword>
<feature type="compositionally biased region" description="Polar residues" evidence="1">
    <location>
        <begin position="1"/>
        <end position="16"/>
    </location>
</feature>
<name>A0ABY3SCL9_9VIRU</name>